<dbReference type="HOGENOM" id="CLU_154558_9_1_9"/>
<sequence>MSVHSSVKKNSTNFYGIVIDIKRKVKRGPIMSTLAPDKKIINFQADRGLVDKAKLILEQQNTTMSKAFNLFLKNIVVTKELNLLTEDELEKEQLFKQLQAEAQASYASFEKGDYYTDDELKERYGL</sequence>
<gene>
    <name evidence="1" type="ORF">HMPREF1557_00435</name>
</gene>
<comment type="caution">
    <text evidence="1">The sequence shown here is derived from an EMBL/GenBank/DDBJ whole genome shotgun (WGS) entry which is preliminary data.</text>
</comment>
<dbReference type="Gene3D" id="1.10.1220.10">
    <property type="entry name" value="Met repressor-like"/>
    <property type="match status" value="1"/>
</dbReference>
<dbReference type="InterPro" id="IPR013321">
    <property type="entry name" value="Arc_rbn_hlx_hlx"/>
</dbReference>
<dbReference type="GO" id="GO:0006355">
    <property type="term" value="P:regulation of DNA-templated transcription"/>
    <property type="evidence" value="ECO:0007669"/>
    <property type="project" value="InterPro"/>
</dbReference>
<evidence type="ECO:0000313" key="1">
    <source>
        <dbReference type="EMBL" id="ERJ78054.1"/>
    </source>
</evidence>
<dbReference type="Proteomes" id="UP000016617">
    <property type="component" value="Unassembled WGS sequence"/>
</dbReference>
<organism evidence="1 2">
    <name type="scientific">Streptococcus sobrinus W1703</name>
    <dbReference type="NCBI Taxonomy" id="1227275"/>
    <lineage>
        <taxon>Bacteria</taxon>
        <taxon>Bacillati</taxon>
        <taxon>Bacillota</taxon>
        <taxon>Bacilli</taxon>
        <taxon>Lactobacillales</taxon>
        <taxon>Streptococcaceae</taxon>
        <taxon>Streptococcus</taxon>
    </lineage>
</organism>
<reference evidence="1 2" key="1">
    <citation type="submission" date="2013-06" db="EMBL/GenBank/DDBJ databases">
        <authorList>
            <person name="Weinstock G."/>
            <person name="Sodergren E."/>
            <person name="Lobos E.A."/>
            <person name="Fulton L."/>
            <person name="Fulton R."/>
            <person name="Courtney L."/>
            <person name="Fronick C."/>
            <person name="O'Laughlin M."/>
            <person name="Godfrey J."/>
            <person name="Wilson R.M."/>
            <person name="Miner T."/>
            <person name="Farmer C."/>
            <person name="Delehaunty K."/>
            <person name="Cordes M."/>
            <person name="Minx P."/>
            <person name="Tomlinson C."/>
            <person name="Chen J."/>
            <person name="Wollam A."/>
            <person name="Pepin K.H."/>
            <person name="Bhonagiri V."/>
            <person name="Zhang X."/>
            <person name="Warren W."/>
            <person name="Mitreva M."/>
            <person name="Mardis E.R."/>
            <person name="Wilson R.K."/>
        </authorList>
    </citation>
    <scope>NUCLEOTIDE SEQUENCE [LARGE SCALE GENOMIC DNA]</scope>
    <source>
        <strain evidence="1 2">W1703</strain>
    </source>
</reference>
<name>U2KLI5_9STRE</name>
<dbReference type="EMBL" id="AWVA01000023">
    <property type="protein sequence ID" value="ERJ78054.1"/>
    <property type="molecule type" value="Genomic_DNA"/>
</dbReference>
<dbReference type="PATRIC" id="fig|1227275.3.peg.383"/>
<accession>U2KLI5</accession>
<evidence type="ECO:0000313" key="2">
    <source>
        <dbReference type="Proteomes" id="UP000016617"/>
    </source>
</evidence>
<proteinExistence type="predicted"/>
<dbReference type="AlphaFoldDB" id="U2KLI5"/>
<protein>
    <submittedName>
        <fullName evidence="1">Addiction module antitoxin, RelB/DinJ family</fullName>
    </submittedName>
</protein>